<protein>
    <submittedName>
        <fullName evidence="3">MCE family protein</fullName>
    </submittedName>
</protein>
<gene>
    <name evidence="3" type="ORF">HF519_23130</name>
</gene>
<dbReference type="Proteomes" id="UP000586918">
    <property type="component" value="Unassembled WGS sequence"/>
</dbReference>
<organism evidence="3 4">
    <name type="scientific">Pseudonocardia bannensis</name>
    <dbReference type="NCBI Taxonomy" id="630973"/>
    <lineage>
        <taxon>Bacteria</taxon>
        <taxon>Bacillati</taxon>
        <taxon>Actinomycetota</taxon>
        <taxon>Actinomycetes</taxon>
        <taxon>Pseudonocardiales</taxon>
        <taxon>Pseudonocardiaceae</taxon>
        <taxon>Pseudonocardia</taxon>
    </lineage>
</organism>
<dbReference type="PRINTS" id="PR01782">
    <property type="entry name" value="MCEVIRFACTOR"/>
</dbReference>
<sequence length="323" mass="34685">MAAFGKRGPIPVAIIGLLVIALVTVLAFNFKPIFAGGTVYQAEFSEAAGLQPDDMVAIAGVEAGRVTDVALAGDRVLVTFRVDDAWVGDRTSASIEVRTLLGSKYLALDPQGEAEQDPDTPIALARTAAPFDVVEAFNGLSATVDELDTAQLANSLQTLSETFRDTAPEVRGALDGLSRLSTTIAGRDEQIRELLAGTRNISGVLADRNDEFEKLLSDGNLLLAEVQKRKEAISALLDGTRELSVQLRGLVADNRDQLRPTLEALDRVADVLQRNRDNLDDALRLEAVFVRLFTNAVGSGRWIDNYVCGMVPLTIGPINPRGC</sequence>
<dbReference type="Pfam" id="PF02470">
    <property type="entry name" value="MlaD"/>
    <property type="match status" value="1"/>
</dbReference>
<proteinExistence type="predicted"/>
<dbReference type="InterPro" id="IPR052336">
    <property type="entry name" value="MlaD_Phospholipid_Transporter"/>
</dbReference>
<dbReference type="PANTHER" id="PTHR33371:SF18">
    <property type="entry name" value="MCE-FAMILY PROTEIN MCE3C"/>
    <property type="match status" value="1"/>
</dbReference>
<reference evidence="3 4" key="1">
    <citation type="submission" date="2020-04" db="EMBL/GenBank/DDBJ databases">
        <authorList>
            <person name="Klaysubun C."/>
            <person name="Duangmal K."/>
            <person name="Lipun K."/>
        </authorList>
    </citation>
    <scope>NUCLEOTIDE SEQUENCE [LARGE SCALE GENOMIC DNA]</scope>
    <source>
        <strain evidence="3 4">DSM 45300</strain>
    </source>
</reference>
<dbReference type="InterPro" id="IPR005693">
    <property type="entry name" value="Mce"/>
</dbReference>
<dbReference type="InterPro" id="IPR024516">
    <property type="entry name" value="Mce_C"/>
</dbReference>
<dbReference type="NCBIfam" id="TIGR00996">
    <property type="entry name" value="Mtu_fam_mce"/>
    <property type="match status" value="1"/>
</dbReference>
<dbReference type="RefSeq" id="WP_169415104.1">
    <property type="nucleotide sequence ID" value="NZ_JAAXKZ010000110.1"/>
</dbReference>
<dbReference type="Pfam" id="PF11887">
    <property type="entry name" value="Mce4_CUP1"/>
    <property type="match status" value="1"/>
</dbReference>
<keyword evidence="4" id="KW-1185">Reference proteome</keyword>
<evidence type="ECO:0000313" key="3">
    <source>
        <dbReference type="EMBL" id="NMH94419.1"/>
    </source>
</evidence>
<evidence type="ECO:0000259" key="2">
    <source>
        <dbReference type="Pfam" id="PF11887"/>
    </source>
</evidence>
<dbReference type="AlphaFoldDB" id="A0A848DPI3"/>
<feature type="domain" description="Mammalian cell entry C-terminal" evidence="2">
    <location>
        <begin position="119"/>
        <end position="300"/>
    </location>
</feature>
<feature type="domain" description="Mce/MlaD" evidence="1">
    <location>
        <begin position="37"/>
        <end position="110"/>
    </location>
</feature>
<dbReference type="PANTHER" id="PTHR33371">
    <property type="entry name" value="INTERMEMBRANE PHOSPHOLIPID TRANSPORT SYSTEM BINDING PROTEIN MLAD-RELATED"/>
    <property type="match status" value="1"/>
</dbReference>
<comment type="caution">
    <text evidence="3">The sequence shown here is derived from an EMBL/GenBank/DDBJ whole genome shotgun (WGS) entry which is preliminary data.</text>
</comment>
<name>A0A848DPI3_9PSEU</name>
<evidence type="ECO:0000259" key="1">
    <source>
        <dbReference type="Pfam" id="PF02470"/>
    </source>
</evidence>
<accession>A0A848DPI3</accession>
<dbReference type="InterPro" id="IPR003399">
    <property type="entry name" value="Mce/MlaD"/>
</dbReference>
<evidence type="ECO:0000313" key="4">
    <source>
        <dbReference type="Proteomes" id="UP000586918"/>
    </source>
</evidence>
<dbReference type="GO" id="GO:0005576">
    <property type="term" value="C:extracellular region"/>
    <property type="evidence" value="ECO:0007669"/>
    <property type="project" value="TreeGrafter"/>
</dbReference>
<dbReference type="EMBL" id="JAAXKZ010000110">
    <property type="protein sequence ID" value="NMH94419.1"/>
    <property type="molecule type" value="Genomic_DNA"/>
</dbReference>